<evidence type="ECO:0000313" key="2">
    <source>
        <dbReference type="Proteomes" id="UP000308339"/>
    </source>
</evidence>
<sequence length="67" mass="8128">MRILASLILIIMSSWFLMAAYQNYKMFVRFPPWLRGHYLARYYQGQYRRALLKCCLIAFLSVVVRYL</sequence>
<protein>
    <submittedName>
        <fullName evidence="1">Uncharacterized protein</fullName>
    </submittedName>
</protein>
<dbReference type="Proteomes" id="UP000308339">
    <property type="component" value="Segment"/>
</dbReference>
<evidence type="ECO:0000313" key="1">
    <source>
        <dbReference type="EMBL" id="QBQ72949.1"/>
    </source>
</evidence>
<proteinExistence type="predicted"/>
<gene>
    <name evidence="1" type="ORF">CPT_Serbin_033</name>
</gene>
<dbReference type="EMBL" id="MK608336">
    <property type="protein sequence ID" value="QBQ72949.1"/>
    <property type="molecule type" value="Genomic_DNA"/>
</dbReference>
<keyword evidence="2" id="KW-1185">Reference proteome</keyword>
<name>A0A482MH58_9CAUD</name>
<reference evidence="1 2" key="1">
    <citation type="journal article" date="2019" name="Microbiol. Resour. Announc.">
        <title>Complete Genome Sequence of Serratia marcescens Siphophage Serbin.</title>
        <authorList>
            <person name="Williams E.A."/>
            <person name="Hopson H."/>
            <person name="Rodriguez A."/>
            <person name="Kongari R."/>
            <person name="Bonasera R."/>
            <person name="Hernandez-Morales A.C."/>
            <person name="Liu M."/>
        </authorList>
    </citation>
    <scope>NUCLEOTIDE SEQUENCE [LARGE SCALE GENOMIC DNA]</scope>
</reference>
<accession>A0A482MH58</accession>
<organism evidence="1 2">
    <name type="scientific">Serratia phage Serbin</name>
    <dbReference type="NCBI Taxonomy" id="2562181"/>
    <lineage>
        <taxon>Viruses</taxon>
        <taxon>Duplodnaviria</taxon>
        <taxon>Heunggongvirae</taxon>
        <taxon>Uroviricota</taxon>
        <taxon>Caudoviricetes</taxon>
        <taxon>Serbinvirus</taxon>
        <taxon>Serbinvirus serbin</taxon>
    </lineage>
</organism>